<comment type="caution">
    <text evidence="1">The sequence shown here is derived from an EMBL/GenBank/DDBJ whole genome shotgun (WGS) entry which is preliminary data.</text>
</comment>
<evidence type="ECO:0000313" key="1">
    <source>
        <dbReference type="EMBL" id="TXG66711.1"/>
    </source>
</evidence>
<dbReference type="OrthoDB" id="1938246at2759"/>
<proteinExistence type="predicted"/>
<name>A0A5C7IC37_9ROSI</name>
<evidence type="ECO:0008006" key="3">
    <source>
        <dbReference type="Google" id="ProtNLM"/>
    </source>
</evidence>
<gene>
    <name evidence="1" type="ORF">EZV62_007986</name>
</gene>
<accession>A0A5C7IC37</accession>
<keyword evidence="2" id="KW-1185">Reference proteome</keyword>
<dbReference type="AlphaFoldDB" id="A0A5C7IC37"/>
<organism evidence="1 2">
    <name type="scientific">Acer yangbiense</name>
    <dbReference type="NCBI Taxonomy" id="1000413"/>
    <lineage>
        <taxon>Eukaryota</taxon>
        <taxon>Viridiplantae</taxon>
        <taxon>Streptophyta</taxon>
        <taxon>Embryophyta</taxon>
        <taxon>Tracheophyta</taxon>
        <taxon>Spermatophyta</taxon>
        <taxon>Magnoliopsida</taxon>
        <taxon>eudicotyledons</taxon>
        <taxon>Gunneridae</taxon>
        <taxon>Pentapetalae</taxon>
        <taxon>rosids</taxon>
        <taxon>malvids</taxon>
        <taxon>Sapindales</taxon>
        <taxon>Sapindaceae</taxon>
        <taxon>Hippocastanoideae</taxon>
        <taxon>Acereae</taxon>
        <taxon>Acer</taxon>
    </lineage>
</organism>
<dbReference type="EMBL" id="VAHF01000003">
    <property type="protein sequence ID" value="TXG66711.1"/>
    <property type="molecule type" value="Genomic_DNA"/>
</dbReference>
<reference evidence="2" key="1">
    <citation type="journal article" date="2019" name="Gigascience">
        <title>De novo genome assembly of the endangered Acer yangbiense, a plant species with extremely small populations endemic to Yunnan Province, China.</title>
        <authorList>
            <person name="Yang J."/>
            <person name="Wariss H.M."/>
            <person name="Tao L."/>
            <person name="Zhang R."/>
            <person name="Yun Q."/>
            <person name="Hollingsworth P."/>
            <person name="Dao Z."/>
            <person name="Luo G."/>
            <person name="Guo H."/>
            <person name="Ma Y."/>
            <person name="Sun W."/>
        </authorList>
    </citation>
    <scope>NUCLEOTIDE SEQUENCE [LARGE SCALE GENOMIC DNA]</scope>
    <source>
        <strain evidence="2">cv. Malutang</strain>
    </source>
</reference>
<protein>
    <recommendedName>
        <fullName evidence="3">Reverse transcriptase zinc-binding domain-containing protein</fullName>
    </recommendedName>
</protein>
<evidence type="ECO:0000313" key="2">
    <source>
        <dbReference type="Proteomes" id="UP000323000"/>
    </source>
</evidence>
<sequence length="111" mass="12514">MTITPDPGYDIHVADLLDRNPRWWDVVKLDRLLLPCDKELVLSIPVSWLGGEDSLAWHFEKNGEYSVRSGYSLALSQKWILLGVTDALPLISEFQESSFTLAFLGVVLVLL</sequence>
<dbReference type="Proteomes" id="UP000323000">
    <property type="component" value="Chromosome 3"/>
</dbReference>